<proteinExistence type="predicted"/>
<name>A0A2T7U9E5_9BURK</name>
<organism evidence="1 2">
    <name type="scientific">Limnohabitans planktonicus II-D5</name>
    <dbReference type="NCBI Taxonomy" id="1293045"/>
    <lineage>
        <taxon>Bacteria</taxon>
        <taxon>Pseudomonadati</taxon>
        <taxon>Pseudomonadota</taxon>
        <taxon>Betaproteobacteria</taxon>
        <taxon>Burkholderiales</taxon>
        <taxon>Comamonadaceae</taxon>
        <taxon>Limnohabitans</taxon>
    </lineage>
</organism>
<dbReference type="AlphaFoldDB" id="A0A2T7U9E5"/>
<accession>A0A2T7U9E5</accession>
<dbReference type="EMBL" id="LFYT02000033">
    <property type="protein sequence ID" value="PVE41293.1"/>
    <property type="molecule type" value="Genomic_DNA"/>
</dbReference>
<evidence type="ECO:0000313" key="1">
    <source>
        <dbReference type="EMBL" id="PVE41293.1"/>
    </source>
</evidence>
<evidence type="ECO:0000313" key="2">
    <source>
        <dbReference type="Proteomes" id="UP000037507"/>
    </source>
</evidence>
<dbReference type="Proteomes" id="UP000037507">
    <property type="component" value="Unassembled WGS sequence"/>
</dbReference>
<comment type="caution">
    <text evidence="1">The sequence shown here is derived from an EMBL/GenBank/DDBJ whole genome shotgun (WGS) entry which is preliminary data.</text>
</comment>
<protein>
    <submittedName>
        <fullName evidence="1">Uncharacterized protein</fullName>
    </submittedName>
</protein>
<keyword evidence="2" id="KW-1185">Reference proteome</keyword>
<dbReference type="STRING" id="1293045.H663_04415"/>
<sequence length="74" mass="8509">MRFWGITALRYIKSEEITPVELMTANEWGRQPAHSARSSLKKLSSLESENHIGVGESKLFTPRSKQMGRYKLRS</sequence>
<reference evidence="1" key="1">
    <citation type="submission" date="2017-04" db="EMBL/GenBank/DDBJ databases">
        <title>Unexpected and diverse lifestyles within the genus Limnohabitans.</title>
        <authorList>
            <person name="Kasalicky V."/>
            <person name="Mehrshad M."/>
            <person name="Andrei S.-A."/>
            <person name="Salcher M."/>
            <person name="Kratochvilova H."/>
            <person name="Simek K."/>
            <person name="Ghai R."/>
        </authorList>
    </citation>
    <scope>NUCLEOTIDE SEQUENCE [LARGE SCALE GENOMIC DNA]</scope>
    <source>
        <strain evidence="1">II-D5</strain>
    </source>
</reference>
<gene>
    <name evidence="1" type="ORF">H663_017985</name>
</gene>